<dbReference type="InParanoid" id="D5GEC8"/>
<dbReference type="HOGENOM" id="CLU_2122862_0_0_1"/>
<protein>
    <submittedName>
        <fullName evidence="1">(Perigord truffle) hypothetical protein</fullName>
    </submittedName>
</protein>
<evidence type="ECO:0000313" key="1">
    <source>
        <dbReference type="EMBL" id="CAZ82871.1"/>
    </source>
</evidence>
<proteinExistence type="predicted"/>
<organism evidence="1 2">
    <name type="scientific">Tuber melanosporum (strain Mel28)</name>
    <name type="common">Perigord black truffle</name>
    <dbReference type="NCBI Taxonomy" id="656061"/>
    <lineage>
        <taxon>Eukaryota</taxon>
        <taxon>Fungi</taxon>
        <taxon>Dikarya</taxon>
        <taxon>Ascomycota</taxon>
        <taxon>Pezizomycotina</taxon>
        <taxon>Pezizomycetes</taxon>
        <taxon>Pezizales</taxon>
        <taxon>Tuberaceae</taxon>
        <taxon>Tuber</taxon>
    </lineage>
</organism>
<accession>D5GEC8</accession>
<dbReference type="EMBL" id="FN430174">
    <property type="protein sequence ID" value="CAZ82871.1"/>
    <property type="molecule type" value="Genomic_DNA"/>
</dbReference>
<dbReference type="AlphaFoldDB" id="D5GEC8"/>
<name>D5GEC8_TUBMM</name>
<keyword evidence="2" id="KW-1185">Reference proteome</keyword>
<reference evidence="1 2" key="1">
    <citation type="journal article" date="2010" name="Nature">
        <title>Perigord black truffle genome uncovers evolutionary origins and mechanisms of symbiosis.</title>
        <authorList>
            <person name="Martin F."/>
            <person name="Kohler A."/>
            <person name="Murat C."/>
            <person name="Balestrini R."/>
            <person name="Coutinho P.M."/>
            <person name="Jaillon O."/>
            <person name="Montanini B."/>
            <person name="Morin E."/>
            <person name="Noel B."/>
            <person name="Percudani R."/>
            <person name="Porcel B."/>
            <person name="Rubini A."/>
            <person name="Amicucci A."/>
            <person name="Amselem J."/>
            <person name="Anthouard V."/>
            <person name="Arcioni S."/>
            <person name="Artiguenave F."/>
            <person name="Aury J.M."/>
            <person name="Ballario P."/>
            <person name="Bolchi A."/>
            <person name="Brenna A."/>
            <person name="Brun A."/>
            <person name="Buee M."/>
            <person name="Cantarel B."/>
            <person name="Chevalier G."/>
            <person name="Couloux A."/>
            <person name="Da Silva C."/>
            <person name="Denoeud F."/>
            <person name="Duplessis S."/>
            <person name="Ghignone S."/>
            <person name="Hilselberger B."/>
            <person name="Iotti M."/>
            <person name="Marcais B."/>
            <person name="Mello A."/>
            <person name="Miranda M."/>
            <person name="Pacioni G."/>
            <person name="Quesneville H."/>
            <person name="Riccioni C."/>
            <person name="Ruotolo R."/>
            <person name="Splivallo R."/>
            <person name="Stocchi V."/>
            <person name="Tisserant E."/>
            <person name="Viscomi A.R."/>
            <person name="Zambonelli A."/>
            <person name="Zampieri E."/>
            <person name="Henrissat B."/>
            <person name="Lebrun M.H."/>
            <person name="Paolocci F."/>
            <person name="Bonfante P."/>
            <person name="Ottonello S."/>
            <person name="Wincker P."/>
        </authorList>
    </citation>
    <scope>NUCLEOTIDE SEQUENCE [LARGE SCALE GENOMIC DNA]</scope>
    <source>
        <strain evidence="1 2">Mel28</strain>
    </source>
</reference>
<dbReference type="Proteomes" id="UP000006911">
    <property type="component" value="Unassembled WGS sequence"/>
</dbReference>
<dbReference type="RefSeq" id="XP_002838680.1">
    <property type="nucleotide sequence ID" value="XM_002838634.1"/>
</dbReference>
<sequence length="114" mass="12446">MCGVVSVVWVEVSWVGCGVYHLRDASLLFLPTPFCHLCSLTPISPSLPPSIILGCSRSTDERGIPIRRLAVYQKQPGCSCSSTSSGFRWKLSSFCPLAPGTMDTEHTYSTRSSF</sequence>
<gene>
    <name evidence="1" type="ORF">GSTUM_00001269001</name>
</gene>
<evidence type="ECO:0000313" key="2">
    <source>
        <dbReference type="Proteomes" id="UP000006911"/>
    </source>
</evidence>
<dbReference type="KEGG" id="tml:GSTUM_00001269001"/>
<dbReference type="GeneID" id="9185527"/>